<dbReference type="AlphaFoldDB" id="A0A0F9UBS5"/>
<dbReference type="EMBL" id="LAZR01000108">
    <property type="protein sequence ID" value="KKN90630.1"/>
    <property type="molecule type" value="Genomic_DNA"/>
</dbReference>
<reference evidence="1" key="1">
    <citation type="journal article" date="2015" name="Nature">
        <title>Complex archaea that bridge the gap between prokaryotes and eukaryotes.</title>
        <authorList>
            <person name="Spang A."/>
            <person name="Saw J.H."/>
            <person name="Jorgensen S.L."/>
            <person name="Zaremba-Niedzwiedzka K."/>
            <person name="Martijn J."/>
            <person name="Lind A.E."/>
            <person name="van Eijk R."/>
            <person name="Schleper C."/>
            <person name="Guy L."/>
            <person name="Ettema T.J."/>
        </authorList>
    </citation>
    <scope>NUCLEOTIDE SEQUENCE</scope>
</reference>
<comment type="caution">
    <text evidence="1">The sequence shown here is derived from an EMBL/GenBank/DDBJ whole genome shotgun (WGS) entry which is preliminary data.</text>
</comment>
<gene>
    <name evidence="1" type="ORF">LCGC14_0225730</name>
</gene>
<protein>
    <recommendedName>
        <fullName evidence="2">Carrier domain-containing protein</fullName>
    </recommendedName>
</protein>
<evidence type="ECO:0000313" key="1">
    <source>
        <dbReference type="EMBL" id="KKN90630.1"/>
    </source>
</evidence>
<name>A0A0F9UBS5_9ZZZZ</name>
<proteinExistence type="predicted"/>
<organism evidence="1">
    <name type="scientific">marine sediment metagenome</name>
    <dbReference type="NCBI Taxonomy" id="412755"/>
    <lineage>
        <taxon>unclassified sequences</taxon>
        <taxon>metagenomes</taxon>
        <taxon>ecological metagenomes</taxon>
    </lineage>
</organism>
<evidence type="ECO:0008006" key="2">
    <source>
        <dbReference type="Google" id="ProtNLM"/>
    </source>
</evidence>
<accession>A0A0F9UBS5</accession>
<sequence>MTNNEAKKAVITAITDIQTKSGDEAPSLRSSTVVINGVPGFDSLRGLELSVAMGRLFEIGDDVNICISDDGERALTVAEITDKLMTMKLKSQEE</sequence>